<evidence type="ECO:0000313" key="8">
    <source>
        <dbReference type="EMBL" id="MFB9680152.1"/>
    </source>
</evidence>
<feature type="compositionally biased region" description="Polar residues" evidence="5">
    <location>
        <begin position="1"/>
        <end position="10"/>
    </location>
</feature>
<feature type="transmembrane region" description="Helical" evidence="6">
    <location>
        <begin position="364"/>
        <end position="386"/>
    </location>
</feature>
<dbReference type="Pfam" id="PF07690">
    <property type="entry name" value="MFS_1"/>
    <property type="match status" value="1"/>
</dbReference>
<dbReference type="Proteomes" id="UP001589610">
    <property type="component" value="Unassembled WGS sequence"/>
</dbReference>
<feature type="transmembrane region" description="Helical" evidence="6">
    <location>
        <begin position="336"/>
        <end position="358"/>
    </location>
</feature>
<feature type="transmembrane region" description="Helical" evidence="6">
    <location>
        <begin position="104"/>
        <end position="126"/>
    </location>
</feature>
<feature type="transmembrane region" description="Helical" evidence="6">
    <location>
        <begin position="272"/>
        <end position="293"/>
    </location>
</feature>
<gene>
    <name evidence="8" type="ORF">ACFFRH_32120</name>
</gene>
<dbReference type="InterPro" id="IPR036259">
    <property type="entry name" value="MFS_trans_sf"/>
</dbReference>
<dbReference type="InterPro" id="IPR020846">
    <property type="entry name" value="MFS_dom"/>
</dbReference>
<comment type="caution">
    <text evidence="8">The sequence shown here is derived from an EMBL/GenBank/DDBJ whole genome shotgun (WGS) entry which is preliminary data.</text>
</comment>
<evidence type="ECO:0000256" key="3">
    <source>
        <dbReference type="ARBA" id="ARBA00022989"/>
    </source>
</evidence>
<dbReference type="Gene3D" id="1.20.1250.20">
    <property type="entry name" value="MFS general substrate transporter like domains"/>
    <property type="match status" value="2"/>
</dbReference>
<feature type="transmembrane region" description="Helical" evidence="6">
    <location>
        <begin position="426"/>
        <end position="446"/>
    </location>
</feature>
<evidence type="ECO:0000256" key="2">
    <source>
        <dbReference type="ARBA" id="ARBA00022692"/>
    </source>
</evidence>
<reference evidence="8 9" key="1">
    <citation type="submission" date="2024-09" db="EMBL/GenBank/DDBJ databases">
        <authorList>
            <person name="Sun Q."/>
            <person name="Mori K."/>
        </authorList>
    </citation>
    <scope>NUCLEOTIDE SEQUENCE [LARGE SCALE GENOMIC DNA]</scope>
    <source>
        <strain evidence="8 9">JCM 3028</strain>
    </source>
</reference>
<keyword evidence="3 6" id="KW-1133">Transmembrane helix</keyword>
<protein>
    <submittedName>
        <fullName evidence="8">MFS transporter</fullName>
    </submittedName>
</protein>
<sequence>MTANPTNTANPDGFPDGSPGGSSGGSPGEERIAAVRRRTLTVLSAAQISGGIGVAVGLTFSSVTMEELSGSTALSGLAGTAVVLGAALLALPTARSSGRGGRRAGLALAYGCALLGCLLSLLAVGLGSWPLLLAGLVLFGAASAGGLASRYAATDLSPPGHAARHLSLVVWATTIGSVAGPNLAEPAERFSAGLGLSAGSGPFALALLGFAIALGIIVIALRPDPLLLARATLPAPDVSPASGTPESGPADPSGKGGGTFRTAWRVLRGTPLAGRALAAIAVSHTAMVSVMSMTPIHLDHGGSTYTVIGVVISLHIAGMYVLSPVIGWLADRVGRIPVLVLGMGLLLAATVLAGGAGAHDVPRVTIGLVLLGLGWSCGLISGSAMLSEAVPLEHRTPVQGLSDLLMNVCGATGTVIAGVIVGSLSYGVLGASVAVMVAVTGTWLALARTRA</sequence>
<feature type="transmembrane region" description="Helical" evidence="6">
    <location>
        <begin position="72"/>
        <end position="92"/>
    </location>
</feature>
<name>A0ABV5TLZ5_9ACTN</name>
<evidence type="ECO:0000256" key="4">
    <source>
        <dbReference type="ARBA" id="ARBA00023136"/>
    </source>
</evidence>
<evidence type="ECO:0000256" key="1">
    <source>
        <dbReference type="ARBA" id="ARBA00004651"/>
    </source>
</evidence>
<feature type="compositionally biased region" description="Gly residues" evidence="5">
    <location>
        <begin position="18"/>
        <end position="27"/>
    </location>
</feature>
<keyword evidence="4 6" id="KW-0472">Membrane</keyword>
<evidence type="ECO:0000259" key="7">
    <source>
        <dbReference type="PROSITE" id="PS50850"/>
    </source>
</evidence>
<feature type="transmembrane region" description="Helical" evidence="6">
    <location>
        <begin position="40"/>
        <end position="60"/>
    </location>
</feature>
<organism evidence="8 9">
    <name type="scientific">Streptosporangium vulgare</name>
    <dbReference type="NCBI Taxonomy" id="46190"/>
    <lineage>
        <taxon>Bacteria</taxon>
        <taxon>Bacillati</taxon>
        <taxon>Actinomycetota</taxon>
        <taxon>Actinomycetes</taxon>
        <taxon>Streptosporangiales</taxon>
        <taxon>Streptosporangiaceae</taxon>
        <taxon>Streptosporangium</taxon>
    </lineage>
</organism>
<feature type="domain" description="Major facilitator superfamily (MFS) profile" evidence="7">
    <location>
        <begin position="262"/>
        <end position="451"/>
    </location>
</feature>
<feature type="transmembrane region" description="Helical" evidence="6">
    <location>
        <begin position="165"/>
        <end position="183"/>
    </location>
</feature>
<dbReference type="RefSeq" id="WP_344746645.1">
    <property type="nucleotide sequence ID" value="NZ_BAAAWW010000101.1"/>
</dbReference>
<feature type="region of interest" description="Disordered" evidence="5">
    <location>
        <begin position="1"/>
        <end position="29"/>
    </location>
</feature>
<feature type="transmembrane region" description="Helical" evidence="6">
    <location>
        <begin position="305"/>
        <end position="329"/>
    </location>
</feature>
<accession>A0ABV5TLZ5</accession>
<dbReference type="PANTHER" id="PTHR23534">
    <property type="entry name" value="MFS PERMEASE"/>
    <property type="match status" value="1"/>
</dbReference>
<keyword evidence="9" id="KW-1185">Reference proteome</keyword>
<dbReference type="PROSITE" id="PS50850">
    <property type="entry name" value="MFS"/>
    <property type="match status" value="1"/>
</dbReference>
<feature type="transmembrane region" description="Helical" evidence="6">
    <location>
        <begin position="203"/>
        <end position="221"/>
    </location>
</feature>
<comment type="subcellular location">
    <subcellularLocation>
        <location evidence="1">Cell membrane</location>
        <topology evidence="1">Multi-pass membrane protein</topology>
    </subcellularLocation>
</comment>
<dbReference type="PANTHER" id="PTHR23534:SF1">
    <property type="entry name" value="MAJOR FACILITATOR SUPERFAMILY PROTEIN"/>
    <property type="match status" value="1"/>
</dbReference>
<dbReference type="SUPFAM" id="SSF103473">
    <property type="entry name" value="MFS general substrate transporter"/>
    <property type="match status" value="1"/>
</dbReference>
<evidence type="ECO:0000256" key="6">
    <source>
        <dbReference type="SAM" id="Phobius"/>
    </source>
</evidence>
<evidence type="ECO:0000313" key="9">
    <source>
        <dbReference type="Proteomes" id="UP001589610"/>
    </source>
</evidence>
<feature type="transmembrane region" description="Helical" evidence="6">
    <location>
        <begin position="398"/>
        <end position="420"/>
    </location>
</feature>
<proteinExistence type="predicted"/>
<feature type="region of interest" description="Disordered" evidence="5">
    <location>
        <begin position="237"/>
        <end position="257"/>
    </location>
</feature>
<evidence type="ECO:0000256" key="5">
    <source>
        <dbReference type="SAM" id="MobiDB-lite"/>
    </source>
</evidence>
<dbReference type="EMBL" id="JBHMBS010000020">
    <property type="protein sequence ID" value="MFB9680152.1"/>
    <property type="molecule type" value="Genomic_DNA"/>
</dbReference>
<feature type="transmembrane region" description="Helical" evidence="6">
    <location>
        <begin position="132"/>
        <end position="153"/>
    </location>
</feature>
<keyword evidence="2 6" id="KW-0812">Transmembrane</keyword>
<dbReference type="InterPro" id="IPR011701">
    <property type="entry name" value="MFS"/>
</dbReference>